<dbReference type="GO" id="GO:0050017">
    <property type="term" value="F:L-3-cyanoalanine synthase activity"/>
    <property type="evidence" value="ECO:0007669"/>
    <property type="project" value="UniProtKB-EC"/>
</dbReference>
<dbReference type="GO" id="GO:0019499">
    <property type="term" value="P:cyanide metabolic process"/>
    <property type="evidence" value="ECO:0007669"/>
    <property type="project" value="UniProtKB-ARBA"/>
</dbReference>
<comment type="similarity">
    <text evidence="2">Belongs to the cysteine synthase/cystathionine beta-synthase family.</text>
</comment>
<dbReference type="EnsemblPlants" id="QL03p022583:mrna">
    <property type="protein sequence ID" value="QL03p022583:mrna"/>
    <property type="gene ID" value="QL03p022583"/>
</dbReference>
<keyword evidence="5" id="KW-0808">Transferase</keyword>
<reference evidence="11 12" key="1">
    <citation type="journal article" date="2016" name="G3 (Bethesda)">
        <title>First Draft Assembly and Annotation of the Genome of a California Endemic Oak Quercus lobata Nee (Fagaceae).</title>
        <authorList>
            <person name="Sork V.L."/>
            <person name="Fitz-Gibbon S.T."/>
            <person name="Puiu D."/>
            <person name="Crepeau M."/>
            <person name="Gugger P.F."/>
            <person name="Sherman R."/>
            <person name="Stevens K."/>
            <person name="Langley C.H."/>
            <person name="Pellegrini M."/>
            <person name="Salzberg S.L."/>
        </authorList>
    </citation>
    <scope>NUCLEOTIDE SEQUENCE [LARGE SCALE GENOMIC DNA]</scope>
    <source>
        <strain evidence="11 12">cv. SW786</strain>
    </source>
</reference>
<dbReference type="CDD" id="cd01561">
    <property type="entry name" value="CBS_like"/>
    <property type="match status" value="1"/>
</dbReference>
<evidence type="ECO:0000256" key="9">
    <source>
        <dbReference type="SAM" id="MobiDB-lite"/>
    </source>
</evidence>
<proteinExistence type="inferred from homology"/>
<dbReference type="InterPro" id="IPR036052">
    <property type="entry name" value="TrpB-like_PALP_sf"/>
</dbReference>
<dbReference type="InterPro" id="IPR001926">
    <property type="entry name" value="TrpB-like_PALP"/>
</dbReference>
<dbReference type="Gene3D" id="3.40.50.1100">
    <property type="match status" value="3"/>
</dbReference>
<feature type="domain" description="Tryptophan synthase beta chain-like PALP" evidence="10">
    <location>
        <begin position="79"/>
        <end position="226"/>
    </location>
</feature>
<dbReference type="Proteomes" id="UP000594261">
    <property type="component" value="Chromosome 3"/>
</dbReference>
<dbReference type="GO" id="GO:0004124">
    <property type="term" value="F:cysteine synthase activity"/>
    <property type="evidence" value="ECO:0007669"/>
    <property type="project" value="UniProtKB-ARBA"/>
</dbReference>
<evidence type="ECO:0000256" key="4">
    <source>
        <dbReference type="ARBA" id="ARBA00022605"/>
    </source>
</evidence>
<evidence type="ECO:0000256" key="3">
    <source>
        <dbReference type="ARBA" id="ARBA00012077"/>
    </source>
</evidence>
<dbReference type="AlphaFoldDB" id="A0A7N2L5I7"/>
<dbReference type="InParanoid" id="A0A7N2L5I7"/>
<evidence type="ECO:0000256" key="5">
    <source>
        <dbReference type="ARBA" id="ARBA00022679"/>
    </source>
</evidence>
<dbReference type="SUPFAM" id="SSF53686">
    <property type="entry name" value="Tryptophan synthase beta subunit-like PLP-dependent enzymes"/>
    <property type="match status" value="2"/>
</dbReference>
<organism evidence="11 12">
    <name type="scientific">Quercus lobata</name>
    <name type="common">Valley oak</name>
    <dbReference type="NCBI Taxonomy" id="97700"/>
    <lineage>
        <taxon>Eukaryota</taxon>
        <taxon>Viridiplantae</taxon>
        <taxon>Streptophyta</taxon>
        <taxon>Embryophyta</taxon>
        <taxon>Tracheophyta</taxon>
        <taxon>Spermatophyta</taxon>
        <taxon>Magnoliopsida</taxon>
        <taxon>eudicotyledons</taxon>
        <taxon>Gunneridae</taxon>
        <taxon>Pentapetalae</taxon>
        <taxon>rosids</taxon>
        <taxon>fabids</taxon>
        <taxon>Fagales</taxon>
        <taxon>Fagaceae</taxon>
        <taxon>Quercus</taxon>
    </lineage>
</organism>
<evidence type="ECO:0000313" key="11">
    <source>
        <dbReference type="EnsemblPlants" id="QL03p022583:mrna"/>
    </source>
</evidence>
<sequence>MIHGAQHFRRKGFKNSKTIKPKMPSNGIEMESSAEAWIRRHIATTEMSLFSRKENLAYAMQDSVFKKIRWKTSAIKKDVTELIGNTPMVYLNNVVDGCVARIAAKLEMMQSCSSVIDRIGYSMIKDAEDKGLVTPGKTILMKVTSGNTGIALAFIAAVKGYKLILIMPASNSLERRIVSLAFGAESYLTDPAKGLDGVLEKADELLSKIPNSFLLKKFANPANPRLISTADKYKGKDREEGRCKHKDNTRCVIEEETEVLGEKPLRRPPGGNQSTRKYSWDTRTAIDPPSLIYPVHLSPPSFLLQRACLARVQLLTACSRESPASPSRDTLFSCTLLSKLHSISLTTLTSNPPKYRIHYETTGPEIWRDSAGKVDSFAAGIGTGGTITVYGVEPVESAVLNGGQQRKHLIQGIGAGFIPDVLDLNMFDKVSSEEAIETAKLLARKEGLLVGNSPGAAAAAAIRMGKKPENAGKLIVVIFPSFRERYLSTALFDSIRHEAENMTF</sequence>
<evidence type="ECO:0000256" key="1">
    <source>
        <dbReference type="ARBA" id="ARBA00001933"/>
    </source>
</evidence>
<evidence type="ECO:0000259" key="10">
    <source>
        <dbReference type="Pfam" id="PF00291"/>
    </source>
</evidence>
<comment type="catalytic activity">
    <reaction evidence="8">
        <text>hydrogen cyanide + L-cysteine = 3-cyano-L-alanine + hydrogen sulfide + H(+)</text>
        <dbReference type="Rhea" id="RHEA:17821"/>
        <dbReference type="ChEBI" id="CHEBI:15378"/>
        <dbReference type="ChEBI" id="CHEBI:18407"/>
        <dbReference type="ChEBI" id="CHEBI:29919"/>
        <dbReference type="ChEBI" id="CHEBI:35235"/>
        <dbReference type="ChEBI" id="CHEBI:77860"/>
        <dbReference type="EC" id="4.4.1.9"/>
    </reaction>
</comment>
<feature type="region of interest" description="Disordered" evidence="9">
    <location>
        <begin position="1"/>
        <end position="26"/>
    </location>
</feature>
<evidence type="ECO:0000256" key="2">
    <source>
        <dbReference type="ARBA" id="ARBA00007103"/>
    </source>
</evidence>
<evidence type="ECO:0000256" key="8">
    <source>
        <dbReference type="ARBA" id="ARBA00050896"/>
    </source>
</evidence>
<evidence type="ECO:0000256" key="7">
    <source>
        <dbReference type="ARBA" id="ARBA00023192"/>
    </source>
</evidence>
<dbReference type="PANTHER" id="PTHR10314">
    <property type="entry name" value="CYSTATHIONINE BETA-SYNTHASE"/>
    <property type="match status" value="1"/>
</dbReference>
<evidence type="ECO:0000313" key="12">
    <source>
        <dbReference type="Proteomes" id="UP000594261"/>
    </source>
</evidence>
<dbReference type="FunFam" id="3.40.50.1100:FF:000006">
    <property type="entry name" value="Cysteine synthase"/>
    <property type="match status" value="1"/>
</dbReference>
<accession>A0A7N2L5I7</accession>
<keyword evidence="4" id="KW-0028">Amino-acid biosynthesis</keyword>
<dbReference type="Gramene" id="QL03p022583:mrna">
    <property type="protein sequence ID" value="QL03p022583:mrna"/>
    <property type="gene ID" value="QL03p022583"/>
</dbReference>
<dbReference type="InterPro" id="IPR050214">
    <property type="entry name" value="Cys_Synth/Cystath_Beta-Synth"/>
</dbReference>
<dbReference type="EMBL" id="LRBV02000003">
    <property type="status" value="NOT_ANNOTATED_CDS"/>
    <property type="molecule type" value="Genomic_DNA"/>
</dbReference>
<feature type="domain" description="Tryptophan synthase beta chain-like PALP" evidence="10">
    <location>
        <begin position="351"/>
        <end position="480"/>
    </location>
</feature>
<protein>
    <recommendedName>
        <fullName evidence="3">L-3-cyanoalanine synthase</fullName>
        <ecNumber evidence="3">4.4.1.9</ecNumber>
    </recommendedName>
</protein>
<comment type="cofactor">
    <cofactor evidence="1">
        <name>pyridoxal 5'-phosphate</name>
        <dbReference type="ChEBI" id="CHEBI:597326"/>
    </cofactor>
</comment>
<dbReference type="Pfam" id="PF00291">
    <property type="entry name" value="PALP"/>
    <property type="match status" value="2"/>
</dbReference>
<dbReference type="EC" id="4.4.1.9" evidence="3"/>
<keyword evidence="7" id="KW-0198">Cysteine biosynthesis</keyword>
<keyword evidence="12" id="KW-1185">Reference proteome</keyword>
<feature type="compositionally biased region" description="Basic residues" evidence="9">
    <location>
        <begin position="1"/>
        <end position="20"/>
    </location>
</feature>
<reference evidence="11" key="2">
    <citation type="submission" date="2021-01" db="UniProtKB">
        <authorList>
            <consortium name="EnsemblPlants"/>
        </authorList>
    </citation>
    <scope>IDENTIFICATION</scope>
</reference>
<name>A0A7N2L5I7_QUELO</name>
<evidence type="ECO:0000256" key="6">
    <source>
        <dbReference type="ARBA" id="ARBA00022898"/>
    </source>
</evidence>
<keyword evidence="6" id="KW-0663">Pyridoxal phosphate</keyword>
<dbReference type="FunFam" id="3.40.50.1100:FF:000002">
    <property type="entry name" value="Cysteine synthase"/>
    <property type="match status" value="1"/>
</dbReference>